<evidence type="ECO:0000256" key="1">
    <source>
        <dbReference type="ARBA" id="ARBA00010164"/>
    </source>
</evidence>
<dbReference type="PANTHER" id="PTHR37419">
    <property type="entry name" value="SERINE/THREONINE-PROTEIN KINASE TOXIN HIPA"/>
    <property type="match status" value="1"/>
</dbReference>
<evidence type="ECO:0000313" key="7">
    <source>
        <dbReference type="Proteomes" id="UP000826462"/>
    </source>
</evidence>
<proteinExistence type="inferred from homology"/>
<feature type="domain" description="HipA-like C-terminal" evidence="4">
    <location>
        <begin position="158"/>
        <end position="405"/>
    </location>
</feature>
<dbReference type="NCBIfam" id="TIGR03071">
    <property type="entry name" value="couple_hipA"/>
    <property type="match status" value="1"/>
</dbReference>
<evidence type="ECO:0000256" key="3">
    <source>
        <dbReference type="ARBA" id="ARBA00022777"/>
    </source>
</evidence>
<keyword evidence="2" id="KW-0808">Transferase</keyword>
<evidence type="ECO:0000313" key="6">
    <source>
        <dbReference type="EMBL" id="QYD73525.1"/>
    </source>
</evidence>
<sequence length="457" mass="51227">MARKSHSRALSIWANGEHVGLWVIPASGEMELRYASSWMHSPVGRPLSLSLPFGVDERPLKGAPVQNYFDNLLPDTPEIRKRIATRFKTETVESFDLLKAVGRDCIGAVQLLGEDEEPQRVNKVDGTPLSDDDIELILQRTLGTDPLWTEDGNDNFRISLAGAQEKTALLRSGDKWLLPHGSTPTTHILKLPIGFIGNGKVDFNTSVENEWLCLAILRAFGLPVANADIMTFGRQKVLCVERFDRLYSERRRAWLRLPQEDFCQALGVAPHMKYEDQGGPGVRSIAKILQHSMRAEYDLATFMCAHILFWMLAAPDGHAKNFSIRLLARGRFEMTPLYDVMSIWPVEGDALNQWSWHKAKLAMAMCGTSGKHYRMRDVVRRHFNHTAQLCHYGPDAEPLITGVLERTPGVIESVSSSLPPGFPQRVASRIFKGLRDSAARLEAMPPNGIAAASRRRR</sequence>
<reference evidence="6 7" key="1">
    <citation type="submission" date="2021-07" db="EMBL/GenBank/DDBJ databases">
        <title>Paraburkholderia edwinii protects Aspergillus sp. from phenazines by acting as a toxin sponge.</title>
        <authorList>
            <person name="Dahlstrom K.M."/>
            <person name="Newman D.K."/>
        </authorList>
    </citation>
    <scope>NUCLEOTIDE SEQUENCE [LARGE SCALE GENOMIC DNA]</scope>
    <source>
        <strain evidence="6 7">Pe01</strain>
    </source>
</reference>
<comment type="similarity">
    <text evidence="1">Belongs to the HipA Ser/Thr kinase family.</text>
</comment>
<evidence type="ECO:0000259" key="4">
    <source>
        <dbReference type="Pfam" id="PF07804"/>
    </source>
</evidence>
<accession>A0ABX8V379</accession>
<dbReference type="InterPro" id="IPR052028">
    <property type="entry name" value="HipA_Ser/Thr_kinase"/>
</dbReference>
<gene>
    <name evidence="6" type="ORF">KZJ38_28300</name>
</gene>
<keyword evidence="7" id="KW-1185">Reference proteome</keyword>
<dbReference type="InterPro" id="IPR017508">
    <property type="entry name" value="HipA_N1"/>
</dbReference>
<dbReference type="Pfam" id="PF07804">
    <property type="entry name" value="HipA_C"/>
    <property type="match status" value="1"/>
</dbReference>
<organism evidence="6 7">
    <name type="scientific">Paraburkholderia edwinii</name>
    <dbReference type="NCBI Taxonomy" id="2861782"/>
    <lineage>
        <taxon>Bacteria</taxon>
        <taxon>Pseudomonadati</taxon>
        <taxon>Pseudomonadota</taxon>
        <taxon>Betaproteobacteria</taxon>
        <taxon>Burkholderiales</taxon>
        <taxon>Burkholderiaceae</taxon>
        <taxon>Paraburkholderia</taxon>
    </lineage>
</organism>
<keyword evidence="3" id="KW-0418">Kinase</keyword>
<dbReference type="Pfam" id="PF13657">
    <property type="entry name" value="Couple_hipA"/>
    <property type="match status" value="1"/>
</dbReference>
<evidence type="ECO:0000259" key="5">
    <source>
        <dbReference type="Pfam" id="PF13657"/>
    </source>
</evidence>
<feature type="domain" description="HipA N-terminal subdomain 1" evidence="5">
    <location>
        <begin position="10"/>
        <end position="111"/>
    </location>
</feature>
<name>A0ABX8V379_9BURK</name>
<dbReference type="CDD" id="cd17808">
    <property type="entry name" value="HipA_Ec_like"/>
    <property type="match status" value="1"/>
</dbReference>
<protein>
    <submittedName>
        <fullName evidence="6">Type II toxin-antitoxin system HipA family toxin</fullName>
    </submittedName>
</protein>
<dbReference type="InterPro" id="IPR012893">
    <property type="entry name" value="HipA-like_C"/>
</dbReference>
<dbReference type="EMBL" id="CP080096">
    <property type="protein sequence ID" value="QYD73525.1"/>
    <property type="molecule type" value="Genomic_DNA"/>
</dbReference>
<dbReference type="RefSeq" id="WP_219803356.1">
    <property type="nucleotide sequence ID" value="NZ_CP080096.1"/>
</dbReference>
<evidence type="ECO:0000256" key="2">
    <source>
        <dbReference type="ARBA" id="ARBA00022679"/>
    </source>
</evidence>
<dbReference type="PANTHER" id="PTHR37419:SF1">
    <property type="entry name" value="SERINE_THREONINE-PROTEIN KINASE TOXIN HIPA"/>
    <property type="match status" value="1"/>
</dbReference>
<dbReference type="Proteomes" id="UP000826462">
    <property type="component" value="Chromosome 2"/>
</dbReference>